<feature type="transmembrane region" description="Helical" evidence="1">
    <location>
        <begin position="293"/>
        <end position="311"/>
    </location>
</feature>
<feature type="transmembrane region" description="Helical" evidence="1">
    <location>
        <begin position="202"/>
        <end position="225"/>
    </location>
</feature>
<protein>
    <recommendedName>
        <fullName evidence="4">ABC transporter permease</fullName>
    </recommendedName>
</protein>
<comment type="caution">
    <text evidence="2">The sequence shown here is derived from an EMBL/GenBank/DDBJ whole genome shotgun (WGS) entry which is preliminary data.</text>
</comment>
<feature type="transmembrane region" description="Helical" evidence="1">
    <location>
        <begin position="71"/>
        <end position="91"/>
    </location>
</feature>
<evidence type="ECO:0000313" key="3">
    <source>
        <dbReference type="Proteomes" id="UP000321424"/>
    </source>
</evidence>
<accession>A0A511MLF7</accession>
<evidence type="ECO:0000313" key="2">
    <source>
        <dbReference type="EMBL" id="GEM40756.1"/>
    </source>
</evidence>
<keyword evidence="1" id="KW-0812">Transmembrane</keyword>
<proteinExistence type="predicted"/>
<sequence length="388" mass="39481">MEAFACEAEAGRLEDLLPATFQVFFADSWHASKVKRTSVLDKFVAARDDIRIERERSFDLRENVMNTMQRALAVGVGAALLQALMLIAFAWPAANINPRDLPIAVTGPQAEMATSRLAEHSPGAFDISRPADEAAARAAIADREVYGAIVTGDGPPRVLIASGASPIVAQQLTQIGQQLSGAPAPRVEDVVAADSDDPRGTAFGAMVLPLVMSGIAAGVLLSLVIPTVAGKALGLLTFGVVGGLLGMEIIHGWMSVVPGSYLELSAVAGLVSFAVAGAVVGLAAVIGRAGIGIAALTMLLIGNPFSAATSAPELLPQPWGAIGQFLPPGAAASLLRSVAFFDGAGAASPLAVLLIWSVAALALLGVGALRGRHTAETASPAPVPVAAG</sequence>
<keyword evidence="1" id="KW-1133">Transmembrane helix</keyword>
<evidence type="ECO:0000256" key="1">
    <source>
        <dbReference type="SAM" id="Phobius"/>
    </source>
</evidence>
<keyword evidence="3" id="KW-1185">Reference proteome</keyword>
<dbReference type="Proteomes" id="UP000321424">
    <property type="component" value="Unassembled WGS sequence"/>
</dbReference>
<organism evidence="2 3">
    <name type="scientific">Nocardia ninae NBRC 108245</name>
    <dbReference type="NCBI Taxonomy" id="1210091"/>
    <lineage>
        <taxon>Bacteria</taxon>
        <taxon>Bacillati</taxon>
        <taxon>Actinomycetota</taxon>
        <taxon>Actinomycetes</taxon>
        <taxon>Mycobacteriales</taxon>
        <taxon>Nocardiaceae</taxon>
        <taxon>Nocardia</taxon>
    </lineage>
</organism>
<dbReference type="EMBL" id="BJXA01000041">
    <property type="protein sequence ID" value="GEM40756.1"/>
    <property type="molecule type" value="Genomic_DNA"/>
</dbReference>
<feature type="transmembrane region" description="Helical" evidence="1">
    <location>
        <begin position="266"/>
        <end position="286"/>
    </location>
</feature>
<reference evidence="2 3" key="1">
    <citation type="submission" date="2019-07" db="EMBL/GenBank/DDBJ databases">
        <title>Whole genome shotgun sequence of Nocardia ninae NBRC 108245.</title>
        <authorList>
            <person name="Hosoyama A."/>
            <person name="Uohara A."/>
            <person name="Ohji S."/>
            <person name="Ichikawa N."/>
        </authorList>
    </citation>
    <scope>NUCLEOTIDE SEQUENCE [LARGE SCALE GENOMIC DNA]</scope>
    <source>
        <strain evidence="2 3">NBRC 108245</strain>
    </source>
</reference>
<keyword evidence="1" id="KW-0472">Membrane</keyword>
<name>A0A511MLF7_9NOCA</name>
<feature type="transmembrane region" description="Helical" evidence="1">
    <location>
        <begin position="232"/>
        <end position="254"/>
    </location>
</feature>
<evidence type="ECO:0008006" key="4">
    <source>
        <dbReference type="Google" id="ProtNLM"/>
    </source>
</evidence>
<feature type="transmembrane region" description="Helical" evidence="1">
    <location>
        <begin position="350"/>
        <end position="369"/>
    </location>
</feature>
<gene>
    <name evidence="2" type="ORF">NN4_52750</name>
</gene>
<dbReference type="AlphaFoldDB" id="A0A511MLF7"/>